<reference evidence="3" key="1">
    <citation type="journal article" date="2019" name="Int. J. Syst. Evol. Microbiol.">
        <title>The Global Catalogue of Microorganisms (GCM) 10K type strain sequencing project: providing services to taxonomists for standard genome sequencing and annotation.</title>
        <authorList>
            <consortium name="The Broad Institute Genomics Platform"/>
            <consortium name="The Broad Institute Genome Sequencing Center for Infectious Disease"/>
            <person name="Wu L."/>
            <person name="Ma J."/>
        </authorList>
    </citation>
    <scope>NUCLEOTIDE SEQUENCE [LARGE SCALE GENOMIC DNA]</scope>
    <source>
        <strain evidence="3">NBRC 106310</strain>
    </source>
</reference>
<evidence type="ECO:0000256" key="1">
    <source>
        <dbReference type="SAM" id="Phobius"/>
    </source>
</evidence>
<keyword evidence="1" id="KW-0472">Membrane</keyword>
<keyword evidence="3" id="KW-1185">Reference proteome</keyword>
<name>A0ABM8FR17_9MICO</name>
<sequence>MTIYLWHMPVLLTLAGVTALVGMGAAVPLPEPASLEWWLTRPLWLLCTLTATALLSFRLARLEISSPPRGTGPGLGAVTAGRAAAGVIVGASAVVLLLVAGTSPATAAIAVGCWLLALRLATRPIGASRPGPVLVGADGRGR</sequence>
<organism evidence="2 3">
    <name type="scientific">Microbacterium suwonense</name>
    <dbReference type="NCBI Taxonomy" id="683047"/>
    <lineage>
        <taxon>Bacteria</taxon>
        <taxon>Bacillati</taxon>
        <taxon>Actinomycetota</taxon>
        <taxon>Actinomycetes</taxon>
        <taxon>Micrococcales</taxon>
        <taxon>Microbacteriaceae</taxon>
        <taxon>Microbacterium</taxon>
    </lineage>
</organism>
<protein>
    <submittedName>
        <fullName evidence="2">Uncharacterized protein</fullName>
    </submittedName>
</protein>
<keyword evidence="1" id="KW-1133">Transmembrane helix</keyword>
<feature type="transmembrane region" description="Helical" evidence="1">
    <location>
        <begin position="42"/>
        <end position="60"/>
    </location>
</feature>
<dbReference type="EMBL" id="AP027728">
    <property type="protein sequence ID" value="BDZ38103.1"/>
    <property type="molecule type" value="Genomic_DNA"/>
</dbReference>
<dbReference type="Proteomes" id="UP001321543">
    <property type="component" value="Chromosome"/>
</dbReference>
<keyword evidence="1" id="KW-0812">Transmembrane</keyword>
<accession>A0ABM8FR17</accession>
<evidence type="ECO:0000313" key="2">
    <source>
        <dbReference type="EMBL" id="BDZ38103.1"/>
    </source>
</evidence>
<evidence type="ECO:0000313" key="3">
    <source>
        <dbReference type="Proteomes" id="UP001321543"/>
    </source>
</evidence>
<proteinExistence type="predicted"/>
<dbReference type="RefSeq" id="WP_286301957.1">
    <property type="nucleotide sequence ID" value="NZ_AP027728.1"/>
</dbReference>
<feature type="transmembrane region" description="Helical" evidence="1">
    <location>
        <begin position="80"/>
        <end position="99"/>
    </location>
</feature>
<gene>
    <name evidence="2" type="ORF">GCM10025863_07170</name>
</gene>
<feature type="transmembrane region" description="Helical" evidence="1">
    <location>
        <begin position="105"/>
        <end position="122"/>
    </location>
</feature>